<protein>
    <submittedName>
        <fullName evidence="2">Uncharacterized protein</fullName>
    </submittedName>
</protein>
<dbReference type="AlphaFoldDB" id="A0A2I1CCT1"/>
<evidence type="ECO:0000313" key="2">
    <source>
        <dbReference type="EMBL" id="PKX95437.1"/>
    </source>
</evidence>
<proteinExistence type="predicted"/>
<comment type="caution">
    <text evidence="2">The sequence shown here is derived from an EMBL/GenBank/DDBJ whole genome shotgun (WGS) entry which is preliminary data.</text>
</comment>
<dbReference type="VEuPathDB" id="FungiDB:P174DRAFT_132506"/>
<sequence length="164" mass="18382">MMQRRLLVQVQTDAQDTDSQELSQPDRVCPFIWDSERADAGDISISHSGCGRSSTTIGMTNAARASWTTRVIMLGLNLVSVPSQQLDWYNQEWGFIAPKSTTGVGRPLIMSLWRETGASNPTNAFSRIPEPARQQVTATRTHSYLQPAEQEHRMGHELKRGRVK</sequence>
<feature type="compositionally biased region" description="Basic and acidic residues" evidence="1">
    <location>
        <begin position="149"/>
        <end position="164"/>
    </location>
</feature>
<organism evidence="2 3">
    <name type="scientific">Aspergillus novofumigatus (strain IBT 16806)</name>
    <dbReference type="NCBI Taxonomy" id="1392255"/>
    <lineage>
        <taxon>Eukaryota</taxon>
        <taxon>Fungi</taxon>
        <taxon>Dikarya</taxon>
        <taxon>Ascomycota</taxon>
        <taxon>Pezizomycotina</taxon>
        <taxon>Eurotiomycetes</taxon>
        <taxon>Eurotiomycetidae</taxon>
        <taxon>Eurotiales</taxon>
        <taxon>Aspergillaceae</taxon>
        <taxon>Aspergillus</taxon>
        <taxon>Aspergillus subgen. Fumigati</taxon>
    </lineage>
</organism>
<evidence type="ECO:0000256" key="1">
    <source>
        <dbReference type="SAM" id="MobiDB-lite"/>
    </source>
</evidence>
<dbReference type="EMBL" id="MSZS01000003">
    <property type="protein sequence ID" value="PKX95437.1"/>
    <property type="molecule type" value="Genomic_DNA"/>
</dbReference>
<gene>
    <name evidence="2" type="ORF">P174DRAFT_132506</name>
</gene>
<keyword evidence="3" id="KW-1185">Reference proteome</keyword>
<dbReference type="Proteomes" id="UP000234474">
    <property type="component" value="Unassembled WGS sequence"/>
</dbReference>
<dbReference type="GeneID" id="36528433"/>
<accession>A0A2I1CCT1</accession>
<feature type="region of interest" description="Disordered" evidence="1">
    <location>
        <begin position="144"/>
        <end position="164"/>
    </location>
</feature>
<evidence type="ECO:0000313" key="3">
    <source>
        <dbReference type="Proteomes" id="UP000234474"/>
    </source>
</evidence>
<reference evidence="3" key="1">
    <citation type="journal article" date="2018" name="Proc. Natl. Acad. Sci. U.S.A.">
        <title>Linking secondary metabolites to gene clusters through genome sequencing of six diverse Aspergillus species.</title>
        <authorList>
            <person name="Kaerboelling I."/>
            <person name="Vesth T.C."/>
            <person name="Frisvad J.C."/>
            <person name="Nybo J.L."/>
            <person name="Theobald S."/>
            <person name="Kuo A."/>
            <person name="Bowyer P."/>
            <person name="Matsuda Y."/>
            <person name="Mondo S."/>
            <person name="Lyhne E.K."/>
            <person name="Kogle M.E."/>
            <person name="Clum A."/>
            <person name="Lipzen A."/>
            <person name="Salamov A."/>
            <person name="Ngan C.Y."/>
            <person name="Daum C."/>
            <person name="Chiniquy J."/>
            <person name="Barry K."/>
            <person name="LaButti K."/>
            <person name="Haridas S."/>
            <person name="Simmons B.A."/>
            <person name="Magnuson J.K."/>
            <person name="Mortensen U.H."/>
            <person name="Larsen T.O."/>
            <person name="Grigoriev I.V."/>
            <person name="Baker S.E."/>
            <person name="Andersen M.R."/>
        </authorList>
    </citation>
    <scope>NUCLEOTIDE SEQUENCE [LARGE SCALE GENOMIC DNA]</scope>
    <source>
        <strain evidence="3">IBT 16806</strain>
    </source>
</reference>
<name>A0A2I1CCT1_ASPN1</name>
<dbReference type="RefSeq" id="XP_024684032.1">
    <property type="nucleotide sequence ID" value="XM_024821107.1"/>
</dbReference>